<feature type="compositionally biased region" description="Basic and acidic residues" evidence="1">
    <location>
        <begin position="120"/>
        <end position="129"/>
    </location>
</feature>
<accession>A0AAW0Y6Y4</accession>
<dbReference type="EMBL" id="JARKIK010000004">
    <property type="protein sequence ID" value="KAK8752593.1"/>
    <property type="molecule type" value="Genomic_DNA"/>
</dbReference>
<feature type="non-terminal residue" evidence="2">
    <location>
        <position position="421"/>
    </location>
</feature>
<reference evidence="2 3" key="1">
    <citation type="journal article" date="2024" name="BMC Genomics">
        <title>Genome assembly of redclaw crayfish (Cherax quadricarinatus) provides insights into its immune adaptation and hypoxia tolerance.</title>
        <authorList>
            <person name="Liu Z."/>
            <person name="Zheng J."/>
            <person name="Li H."/>
            <person name="Fang K."/>
            <person name="Wang S."/>
            <person name="He J."/>
            <person name="Zhou D."/>
            <person name="Weng S."/>
            <person name="Chi M."/>
            <person name="Gu Z."/>
            <person name="He J."/>
            <person name="Li F."/>
            <person name="Wang M."/>
        </authorList>
    </citation>
    <scope>NUCLEOTIDE SEQUENCE [LARGE SCALE GENOMIC DNA]</scope>
    <source>
        <strain evidence="2">ZL_2023a</strain>
    </source>
</reference>
<organism evidence="2 3">
    <name type="scientific">Cherax quadricarinatus</name>
    <name type="common">Australian red claw crayfish</name>
    <dbReference type="NCBI Taxonomy" id="27406"/>
    <lineage>
        <taxon>Eukaryota</taxon>
        <taxon>Metazoa</taxon>
        <taxon>Ecdysozoa</taxon>
        <taxon>Arthropoda</taxon>
        <taxon>Crustacea</taxon>
        <taxon>Multicrustacea</taxon>
        <taxon>Malacostraca</taxon>
        <taxon>Eumalacostraca</taxon>
        <taxon>Eucarida</taxon>
        <taxon>Decapoda</taxon>
        <taxon>Pleocyemata</taxon>
        <taxon>Astacidea</taxon>
        <taxon>Parastacoidea</taxon>
        <taxon>Parastacidae</taxon>
        <taxon>Cherax</taxon>
    </lineage>
</organism>
<dbReference type="Proteomes" id="UP001445076">
    <property type="component" value="Unassembled WGS sequence"/>
</dbReference>
<evidence type="ECO:0000313" key="2">
    <source>
        <dbReference type="EMBL" id="KAK8752593.1"/>
    </source>
</evidence>
<feature type="compositionally biased region" description="Acidic residues" evidence="1">
    <location>
        <begin position="182"/>
        <end position="198"/>
    </location>
</feature>
<evidence type="ECO:0000256" key="1">
    <source>
        <dbReference type="SAM" id="MobiDB-lite"/>
    </source>
</evidence>
<feature type="region of interest" description="Disordered" evidence="1">
    <location>
        <begin position="120"/>
        <end position="147"/>
    </location>
</feature>
<proteinExistence type="predicted"/>
<name>A0AAW0Y6Y4_CHEQU</name>
<comment type="caution">
    <text evidence="2">The sequence shown here is derived from an EMBL/GenBank/DDBJ whole genome shotgun (WGS) entry which is preliminary data.</text>
</comment>
<feature type="region of interest" description="Disordered" evidence="1">
    <location>
        <begin position="160"/>
        <end position="236"/>
    </location>
</feature>
<sequence>GVSCSSLLNLPVPPPPLVSQSSMGGLGSSLSVGGALTGSLGGSFHFPYHPRLWPAPPLGLSTNLLRDSPFSLLPFLPRQPTVSLPGPGHAPQALTSSPIGPITSPLLSSAGAYSKDAKLMTEVDSEPRSTSRPVKPDTVPSSRSSFERSSFTISSLVGRSLSPWTNHADGGSQDAQEKTKEEEEEEDEEHIEVVDNVDEAPLNDSQETQAEHSQDNKSPIPRLLSPPSARDDSPVVCSSLYGKMSPVITRAPVPEFSMALNLTSKPDEGTTFSLREPLVTSKISETGSLGQSLSPREAHSFPLSRPFLPSLPLHNRDSLLDLPRPPSLPLGLYPPPPLVLFKKDGEASSSTSLDANRNSLAVSYPSSLPSSLSYSFPWSMAASESLFPWSLPGHGSLPLDGSLVKPLPLGDVYSCIKCEKM</sequence>
<protein>
    <submittedName>
        <fullName evidence="2">Uncharacterized protein</fullName>
    </submittedName>
</protein>
<keyword evidence="3" id="KW-1185">Reference proteome</keyword>
<feature type="non-terminal residue" evidence="2">
    <location>
        <position position="1"/>
    </location>
</feature>
<dbReference type="AlphaFoldDB" id="A0AAW0Y6Y4"/>
<gene>
    <name evidence="2" type="ORF">OTU49_006426</name>
</gene>
<evidence type="ECO:0000313" key="3">
    <source>
        <dbReference type="Proteomes" id="UP001445076"/>
    </source>
</evidence>